<accession>A0A7S2R2D6</accession>
<sequence>MADAKYQEVSVYFQSRMAESKKIWATRGSDARAITLAERAKGPVTWRQMKGVQLMIHEIRHIGNRPFAWGFFTIAVASTFMQLKFTDEARAGSEYWSNFHGAEKKSGEN</sequence>
<name>A0A7S2R2D6_9STRA</name>
<gene>
    <name evidence="1" type="ORF">EANT1437_LOCUS2353</name>
</gene>
<protein>
    <submittedName>
        <fullName evidence="1">Uncharacterized protein</fullName>
    </submittedName>
</protein>
<dbReference type="EMBL" id="HBHI01004690">
    <property type="protein sequence ID" value="CAD9658551.1"/>
    <property type="molecule type" value="Transcribed_RNA"/>
</dbReference>
<dbReference type="AlphaFoldDB" id="A0A7S2R2D6"/>
<reference evidence="1" key="1">
    <citation type="submission" date="2021-01" db="EMBL/GenBank/DDBJ databases">
        <authorList>
            <person name="Corre E."/>
            <person name="Pelletier E."/>
            <person name="Niang G."/>
            <person name="Scheremetjew M."/>
            <person name="Finn R."/>
            <person name="Kale V."/>
            <person name="Holt S."/>
            <person name="Cochrane G."/>
            <person name="Meng A."/>
            <person name="Brown T."/>
            <person name="Cohen L."/>
        </authorList>
    </citation>
    <scope>NUCLEOTIDE SEQUENCE</scope>
    <source>
        <strain evidence="1">CCMP1452</strain>
    </source>
</reference>
<proteinExistence type="predicted"/>
<organism evidence="1">
    <name type="scientific">Eucampia antarctica</name>
    <dbReference type="NCBI Taxonomy" id="49252"/>
    <lineage>
        <taxon>Eukaryota</taxon>
        <taxon>Sar</taxon>
        <taxon>Stramenopiles</taxon>
        <taxon>Ochrophyta</taxon>
        <taxon>Bacillariophyta</taxon>
        <taxon>Mediophyceae</taxon>
        <taxon>Biddulphiophycidae</taxon>
        <taxon>Hemiaulales</taxon>
        <taxon>Hemiaulaceae</taxon>
        <taxon>Eucampia</taxon>
    </lineage>
</organism>
<evidence type="ECO:0000313" key="1">
    <source>
        <dbReference type="EMBL" id="CAD9658551.1"/>
    </source>
</evidence>